<dbReference type="Gene3D" id="1.25.10.10">
    <property type="entry name" value="Leucine-rich Repeat Variant"/>
    <property type="match status" value="1"/>
</dbReference>
<dbReference type="InterPro" id="IPR011989">
    <property type="entry name" value="ARM-like"/>
</dbReference>
<dbReference type="VEuPathDB" id="FungiDB:SeMB42_g01723"/>
<feature type="region of interest" description="Disordered" evidence="3">
    <location>
        <begin position="343"/>
        <end position="367"/>
    </location>
</feature>
<dbReference type="Pfam" id="PF25767">
    <property type="entry name" value="ARM_TBCD_2nd"/>
    <property type="match status" value="1"/>
</dbReference>
<dbReference type="Pfam" id="PF23579">
    <property type="entry name" value="ARM_TBCD"/>
    <property type="match status" value="1"/>
</dbReference>
<dbReference type="PROSITE" id="PS50077">
    <property type="entry name" value="HEAT_REPEAT"/>
    <property type="match status" value="1"/>
</dbReference>
<evidence type="ECO:0000259" key="5">
    <source>
        <dbReference type="Pfam" id="PF25767"/>
    </source>
</evidence>
<evidence type="ECO:0000256" key="2">
    <source>
        <dbReference type="PROSITE-ProRule" id="PRU00103"/>
    </source>
</evidence>
<dbReference type="PANTHER" id="PTHR12658:SF0">
    <property type="entry name" value="TUBULIN-SPECIFIC CHAPERONE D"/>
    <property type="match status" value="1"/>
</dbReference>
<dbReference type="GO" id="GO:0007023">
    <property type="term" value="P:post-chaperonin tubulin folding pathway"/>
    <property type="evidence" value="ECO:0007669"/>
    <property type="project" value="InterPro"/>
</dbReference>
<keyword evidence="7" id="KW-1185">Reference proteome</keyword>
<dbReference type="GO" id="GO:0007021">
    <property type="term" value="P:tubulin complex assembly"/>
    <property type="evidence" value="ECO:0007669"/>
    <property type="project" value="InterPro"/>
</dbReference>
<accession>A0A507DLB1</accession>
<feature type="repeat" description="HEAT" evidence="2">
    <location>
        <begin position="374"/>
        <end position="411"/>
    </location>
</feature>
<dbReference type="InterPro" id="IPR021133">
    <property type="entry name" value="HEAT_type_2"/>
</dbReference>
<comment type="caution">
    <text evidence="6">The sequence shown here is derived from an EMBL/GenBank/DDBJ whole genome shotgun (WGS) entry which is preliminary data.</text>
</comment>
<dbReference type="InterPro" id="IPR016024">
    <property type="entry name" value="ARM-type_fold"/>
</dbReference>
<keyword evidence="1" id="KW-0143">Chaperone</keyword>
<dbReference type="InterPro" id="IPR022577">
    <property type="entry name" value="TBCD_C"/>
</dbReference>
<feature type="domain" description="Tubulin-folding cofactor D C-terminal" evidence="4">
    <location>
        <begin position="939"/>
        <end position="1122"/>
    </location>
</feature>
<proteinExistence type="predicted"/>
<dbReference type="GO" id="GO:0005096">
    <property type="term" value="F:GTPase activator activity"/>
    <property type="evidence" value="ECO:0007669"/>
    <property type="project" value="InterPro"/>
</dbReference>
<feature type="domain" description="Tubulin-folding cofactor D ARM repeats" evidence="5">
    <location>
        <begin position="306"/>
        <end position="555"/>
    </location>
</feature>
<evidence type="ECO:0000256" key="1">
    <source>
        <dbReference type="ARBA" id="ARBA00023186"/>
    </source>
</evidence>
<dbReference type="SUPFAM" id="SSF48371">
    <property type="entry name" value="ARM repeat"/>
    <property type="match status" value="3"/>
</dbReference>
<dbReference type="InterPro" id="IPR058033">
    <property type="entry name" value="ARM_TBCD_2nd"/>
</dbReference>
<dbReference type="PANTHER" id="PTHR12658">
    <property type="entry name" value="BETA-TUBULIN COFACTOR D"/>
    <property type="match status" value="1"/>
</dbReference>
<dbReference type="EMBL" id="QEAN01000046">
    <property type="protein sequence ID" value="TPX51987.1"/>
    <property type="molecule type" value="Genomic_DNA"/>
</dbReference>
<evidence type="ECO:0000313" key="7">
    <source>
        <dbReference type="Proteomes" id="UP000317494"/>
    </source>
</evidence>
<protein>
    <submittedName>
        <fullName evidence="6">Uncharacterized protein</fullName>
    </submittedName>
</protein>
<evidence type="ECO:0000313" key="6">
    <source>
        <dbReference type="EMBL" id="TPX51987.1"/>
    </source>
</evidence>
<dbReference type="InterPro" id="IPR033162">
    <property type="entry name" value="TBCD"/>
</dbReference>
<dbReference type="GO" id="GO:0048487">
    <property type="term" value="F:beta-tubulin binding"/>
    <property type="evidence" value="ECO:0007669"/>
    <property type="project" value="InterPro"/>
</dbReference>
<name>A0A507DLB1_9FUNG</name>
<dbReference type="Proteomes" id="UP000317494">
    <property type="component" value="Unassembled WGS sequence"/>
</dbReference>
<evidence type="ECO:0000256" key="3">
    <source>
        <dbReference type="SAM" id="MobiDB-lite"/>
    </source>
</evidence>
<gene>
    <name evidence="6" type="ORF">SeMB42_g01723</name>
</gene>
<dbReference type="Pfam" id="PF12612">
    <property type="entry name" value="TFCD_C"/>
    <property type="match status" value="1"/>
</dbReference>
<dbReference type="STRING" id="286115.A0A507DLB1"/>
<reference evidence="6 7" key="1">
    <citation type="journal article" date="2019" name="Sci. Rep.">
        <title>Comparative genomics of chytrid fungi reveal insights into the obligate biotrophic and pathogenic lifestyle of Synchytrium endobioticum.</title>
        <authorList>
            <person name="van de Vossenberg B.T.L.H."/>
            <person name="Warris S."/>
            <person name="Nguyen H.D.T."/>
            <person name="van Gent-Pelzer M.P.E."/>
            <person name="Joly D.L."/>
            <person name="van de Geest H.C."/>
            <person name="Bonants P.J.M."/>
            <person name="Smith D.S."/>
            <person name="Levesque C.A."/>
            <person name="van der Lee T.A.J."/>
        </authorList>
    </citation>
    <scope>NUCLEOTIDE SEQUENCE [LARGE SCALE GENOMIC DNA]</scope>
    <source>
        <strain evidence="6 7">MB42</strain>
    </source>
</reference>
<evidence type="ECO:0000259" key="4">
    <source>
        <dbReference type="Pfam" id="PF12612"/>
    </source>
</evidence>
<dbReference type="GO" id="GO:0000226">
    <property type="term" value="P:microtubule cytoskeleton organization"/>
    <property type="evidence" value="ECO:0007669"/>
    <property type="project" value="TreeGrafter"/>
</dbReference>
<organism evidence="6 7">
    <name type="scientific">Synchytrium endobioticum</name>
    <dbReference type="NCBI Taxonomy" id="286115"/>
    <lineage>
        <taxon>Eukaryota</taxon>
        <taxon>Fungi</taxon>
        <taxon>Fungi incertae sedis</taxon>
        <taxon>Chytridiomycota</taxon>
        <taxon>Chytridiomycota incertae sedis</taxon>
        <taxon>Chytridiomycetes</taxon>
        <taxon>Synchytriales</taxon>
        <taxon>Synchytriaceae</taxon>
        <taxon>Synchytrium</taxon>
    </lineage>
</organism>
<sequence>MMMAMMTTDLLPTQLAANDDTLDTCINEKSHFEDHNVFIRGLEVLKLSLDQPDNAASHAHASAYAHAHELNQMLATLIHILEKYQEQPHLLDPHLQEITLPTVLHLRLYISNPPINPTRTICIHRLFKLLYSLTKVRGYKTIIKFFSHDVSDLEPALAYLQTLDSKEPGIWETRYVLLLWLSLISMIPFDLKNVDSGGLPGTLMDQLIKTGEAYLGSTGKEYEGAAVLLTRLLTRRDIAGSSLNEFVHWSMNLLQSSNDAFLLRGVLRCLAMILKAAPRALTLPLIPTLLPTISLMSDSRISNNALLRKLAVKMIQRMALALLKPRVASWRYHRGTRSLSQNLNVQPHAVTSEKSANGHDESVEDDTPDTIEELIELLLNGLRDRDTVVRWSAAKGLGRLSERLPQDFAQQVISFVLSLFTQDTFIIPETLEVSLAAVSDATWHGACLAIAELARRGLLLPERLHEIVPWITKAIVFDQRRGAHSIGAHVRDAACYVCWSFARAYSPETMKPYVPVLAKVLVVESVYDREINIRRASSAAFQENVGRQGIFPHGIDIVMMADYFAVGNRGHSYLEISAEIAKFDQYRRPLMDHLVNVSTQHWDRSIRELASATLYKLTKLDLVYALACLPTLISRTTAADVHIRHGAILAVGKVCLAWFESRGPATMPCYTNQEYQELIKPISCIIPTYPTEYLESFGSDLTRAALCQFVSCLADARWPRDVAVLKTWWEPKTRSSYSLPYAMWCIVNSTLERREDGLQEAAARAVTSLASWDALEDESVATNLMSQYLANLHINVNAVSRRGFALGVGALPAEFLLQQPSRIPQVIKALISASLVNVDKAKNDAEARRNAVAALANVVEKLALSTIITKAIDNTSFDRILRCFLQGLSDYTVDARGDVGSWVREASLKALTVCLPIGARVDGIETQVSFISKDVARAAVAGACQQALERIDRVREAAGALLMTILWAVDRGIAVESREEFEKVLPRDVDLNWLNAGEVYPRLIQLLHVPEYRVEILVGIAVGVGGLAESLIRQSTTNLVELVNSLPANSPHQLDLVDFFRALLDIFARYRKQDRIILPLFEILDVLFVVGVVAKLDHTTEILDELWDATRREVKGSRDAKKLLAAIKLFGGFASLGDATALSFKKVGRLGLELLLAFLTHAYPKVRRAASEQAYVVLSTMVDLGEEAKEEVETALLCTDWDQPVPSLRPAREKIFSALNMS</sequence>
<dbReference type="AlphaFoldDB" id="A0A507DLB1"/>